<feature type="region of interest" description="Disordered" evidence="2">
    <location>
        <begin position="921"/>
        <end position="1031"/>
    </location>
</feature>
<dbReference type="Pfam" id="PF24930">
    <property type="entry name" value="DUF7750"/>
    <property type="match status" value="1"/>
</dbReference>
<dbReference type="InterPro" id="IPR003675">
    <property type="entry name" value="Rce1/LyrA-like_dom"/>
</dbReference>
<protein>
    <submittedName>
        <fullName evidence="6">Uncharacterized protein</fullName>
    </submittedName>
</protein>
<evidence type="ECO:0000256" key="2">
    <source>
        <dbReference type="SAM" id="MobiDB-lite"/>
    </source>
</evidence>
<dbReference type="Gene3D" id="3.40.50.1820">
    <property type="entry name" value="alpha/beta hydrolase"/>
    <property type="match status" value="1"/>
</dbReference>
<dbReference type="GO" id="GO:0004175">
    <property type="term" value="F:endopeptidase activity"/>
    <property type="evidence" value="ECO:0007669"/>
    <property type="project" value="UniProtKB-ARBA"/>
</dbReference>
<keyword evidence="7" id="KW-1185">Reference proteome</keyword>
<feature type="compositionally biased region" description="Low complexity" evidence="2">
    <location>
        <begin position="732"/>
        <end position="749"/>
    </location>
</feature>
<dbReference type="InterPro" id="IPR056652">
    <property type="entry name" value="DUF7750"/>
</dbReference>
<dbReference type="InterPro" id="IPR050960">
    <property type="entry name" value="AB_hydrolase_4_sf"/>
</dbReference>
<evidence type="ECO:0000313" key="7">
    <source>
        <dbReference type="Proteomes" id="UP000290289"/>
    </source>
</evidence>
<evidence type="ECO:0000259" key="5">
    <source>
        <dbReference type="Pfam" id="PF24930"/>
    </source>
</evidence>
<accession>A0A498HW10</accession>
<dbReference type="GO" id="GO:0080120">
    <property type="term" value="P:CAAX-box protein maturation"/>
    <property type="evidence" value="ECO:0007669"/>
    <property type="project" value="UniProtKB-ARBA"/>
</dbReference>
<dbReference type="EMBL" id="RDQH01000341">
    <property type="protein sequence ID" value="RXH74849.1"/>
    <property type="molecule type" value="Genomic_DNA"/>
</dbReference>
<feature type="compositionally biased region" description="Basic and acidic residues" evidence="2">
    <location>
        <begin position="798"/>
        <end position="815"/>
    </location>
</feature>
<dbReference type="SUPFAM" id="SSF53474">
    <property type="entry name" value="alpha/beta-Hydrolases"/>
    <property type="match status" value="1"/>
</dbReference>
<keyword evidence="3" id="KW-0472">Membrane</keyword>
<feature type="transmembrane region" description="Helical" evidence="3">
    <location>
        <begin position="1493"/>
        <end position="1515"/>
    </location>
</feature>
<reference evidence="6 7" key="1">
    <citation type="submission" date="2018-10" db="EMBL/GenBank/DDBJ databases">
        <title>A high-quality apple genome assembly.</title>
        <authorList>
            <person name="Hu J."/>
        </authorList>
    </citation>
    <scope>NUCLEOTIDE SEQUENCE [LARGE SCALE GENOMIC DNA]</scope>
    <source>
        <strain evidence="7">cv. HFTH1</strain>
        <tissue evidence="6">Young leaf</tissue>
    </source>
</reference>
<comment type="caution">
    <text evidence="6">The sequence shown here is derived from an EMBL/GenBank/DDBJ whole genome shotgun (WGS) entry which is preliminary data.</text>
</comment>
<feature type="transmembrane region" description="Helical" evidence="3">
    <location>
        <begin position="1527"/>
        <end position="1548"/>
    </location>
</feature>
<keyword evidence="3" id="KW-1133">Transmembrane helix</keyword>
<dbReference type="PANTHER" id="PTHR10794:SF92">
    <property type="entry name" value="EMBRYOGENESIS-ASSOCIATED PROTEIN EMB8"/>
    <property type="match status" value="1"/>
</dbReference>
<feature type="domain" description="DUF7750" evidence="5">
    <location>
        <begin position="577"/>
        <end position="642"/>
    </location>
</feature>
<dbReference type="InterPro" id="IPR029058">
    <property type="entry name" value="AB_hydrolase_fold"/>
</dbReference>
<feature type="compositionally biased region" description="Basic and acidic residues" evidence="2">
    <location>
        <begin position="1022"/>
        <end position="1031"/>
    </location>
</feature>
<evidence type="ECO:0000256" key="1">
    <source>
        <dbReference type="ARBA" id="ARBA00010884"/>
    </source>
</evidence>
<evidence type="ECO:0000313" key="6">
    <source>
        <dbReference type="EMBL" id="RXH74849.1"/>
    </source>
</evidence>
<gene>
    <name evidence="6" type="ORF">DVH24_029570</name>
</gene>
<dbReference type="Pfam" id="PF02517">
    <property type="entry name" value="Rce1-like"/>
    <property type="match status" value="1"/>
</dbReference>
<sequence>MSNLSSNLTHQSAFTPRFSPRHAFQIHEFRVFRRRRLKTVPRSQLGIGIPFHEFISRFPSPNSLEFIAPALGFVSRAALFPSNNPNSNSNPNSVERKFDSDIGEWVLFTSPTPFNRFVLLRCPTVSFQCSELLEDLNEKLVKEDRHFVRLSSGRIRFDLGSETASLVEKKFEYQRLCISTDDGGVISLDWPANLDLREEHGLDTTLVLVPGTAMGSLDWSVRSFVCEALRQGCFPIVMNPRGCAGSPLTTPRLFSAADSDDISTAIQFITKARPWTTLMGVGWGYGANMLTKYLAEAGESTPLTAATCIDNPFDLEEATRSSPHQTAIDQSLTDGFLDILRSNKVELFQGKSKGFDVEQALSAKSVRDFDKAISMVSYGYEAIEDFYSISSTRGVIGNVKIPVLFIQKDDESAPLFSVPRSLIAENPFTNLLLWSYLPSTVTDSGRSAMSWCQHITIEWLTAVELGLLKGRHPLLEDVDLPIDPSEGRLSNNSGSKLLDLAHSDSLNGYSAGPADNMPEENDTAASFRIRSRKDSERKSEVQNTGLQDVENGSLDQTNSDDRELVNKEEVNPVDEKGQVLQTAEVVMNMLDVTMPDTLTEEKKKKVVLTAVDQGDTLMKALQDAVPEDVRGKLTSAVSGALHTQGTKLKFDQLLGIAQIPDMSSGLKSKIEDKVIETSSSEGVQKENRSSDLLKKDGDLVDSSINKLPDANKPPGGLESEDPPADGSEKISNLDQSQSLSSQESDTSGSVRKDFSKSGNDSSKEKASEDLSNSEKSSNLDQSQSLSSQESDITGSVGKDTRESGNDKSSKEKAPEDLSNSEKGSELEKNPNNSSQVEIVGGTEEAVVEEQRDQDGRNAPSDTKKEENNIQKKDNTNVQPVADQSKNFSVSEALDALTGMDDNTQMAVNNIFGVIENMITQTGESSERESEVKEVDSVAQSEFAEDHVSDDNSQEDSEASKTEQNVQMDILSNVRVSDHPGNGMDLQPDAPNGWVEKSNHTPQSAYRNALNSSQGSDAVNNVDDDKNEKKDELVGPNLLAGSVDKLNHVKKAPVSITSIPNGVNTLLSKVPDESLDLDSTTALLLDYFPEEGQWKLLEKPRHVSDGTVATHRGVDSKIHTHSPAKVNGKVIEPTYAILDTERHQEPVKEYETLENIEGRVKIGEDKVGEFMRLVKNIILNTLKIEVGRRLSADDMKNMEPYLSKDMEQVANAVSFDVGYDTYAPCLEVEYHSIIDCTTEKVGTLHGEHIIRAISSSVQGTSYLRRVLPIGVIVGSSLAALRKYFDVVTIHNYGQIEALTLSRAKVSGKKDLGKASGTEIHHMPVDKYDQSASLDSLVNREGKKNWLKNINNSVMVGAVTAALGASASALFVEHQDSYKGDETSGKSLSKSLVKGKGQKEPDMFEEAEKNQSNIVTSIAEKAMSVAAPVLPTKEDGEVDQERLVTMLTDLGQKGGMLRLVGKAALLWGGLRGAMSLTDKLIQFLDIPERPLIQRIFGFVGMVLVLWSPIVVPLLPSFLQSWTTNTSSRIAELACIVGLYTAFMILVVIWGKRIRGYESPLHRYGLDLTSLPKLGDFLKGLVGGVALVLSIHSVSALLDSANLSWPSTPSSLDAVSQLKVCTQGLVMVGQGVIVATGIALVEELFFRAWLPQEIAADLGYHRGIIISGLVFALSQRSPLSTPGLWLLSLSLAGARQRNEGSLFIPIGLRSGIIASSFIIQKGGFLTYRGNFPPWLMGTQPFQPFSGLIGFAFTLVLALVLYPTQPLREENAEGTTEESIKQHAGEYDCHFLFGRLQLHFRNENNRALDDAVVVSLAKRMDVEAVLKAEFEVTLAATAWNFFEPAVLAMLRSLAKNLSPITAAMIETGISVTFSHQIAEASEIKCQ</sequence>
<evidence type="ECO:0000259" key="4">
    <source>
        <dbReference type="Pfam" id="PF02517"/>
    </source>
</evidence>
<feature type="compositionally biased region" description="Basic and acidic residues" evidence="2">
    <location>
        <begin position="683"/>
        <end position="698"/>
    </location>
</feature>
<feature type="transmembrane region" description="Helical" evidence="3">
    <location>
        <begin position="1699"/>
        <end position="1717"/>
    </location>
</feature>
<dbReference type="GO" id="GO:0047372">
    <property type="term" value="F:monoacylglycerol lipase activity"/>
    <property type="evidence" value="ECO:0007669"/>
    <property type="project" value="TreeGrafter"/>
</dbReference>
<feature type="transmembrane region" description="Helical" evidence="3">
    <location>
        <begin position="1737"/>
        <end position="1758"/>
    </location>
</feature>
<name>A0A498HW10_MALDO</name>
<comment type="similarity">
    <text evidence="1">Belongs to the AB hydrolase superfamily. AB hydrolase 4 family.</text>
</comment>
<dbReference type="STRING" id="3750.A0A498HW10"/>
<proteinExistence type="inferred from homology"/>
<dbReference type="Proteomes" id="UP000290289">
    <property type="component" value="Chromosome 15"/>
</dbReference>
<feature type="compositionally biased region" description="Low complexity" evidence="2">
    <location>
        <begin position="776"/>
        <end position="791"/>
    </location>
</feature>
<feature type="region of interest" description="Disordered" evidence="2">
    <location>
        <begin position="1377"/>
        <end position="1402"/>
    </location>
</feature>
<evidence type="ECO:0000256" key="3">
    <source>
        <dbReference type="SAM" id="Phobius"/>
    </source>
</evidence>
<keyword evidence="3" id="KW-0812">Transmembrane</keyword>
<feature type="compositionally biased region" description="Low complexity" evidence="2">
    <location>
        <begin position="1383"/>
        <end position="1393"/>
    </location>
</feature>
<feature type="region of interest" description="Disordered" evidence="2">
    <location>
        <begin position="529"/>
        <end position="561"/>
    </location>
</feature>
<feature type="domain" description="CAAX prenyl protease 2/Lysostaphin resistance protein A-like" evidence="4">
    <location>
        <begin position="1627"/>
        <end position="1706"/>
    </location>
</feature>
<feature type="compositionally biased region" description="Basic and acidic residues" evidence="2">
    <location>
        <begin position="924"/>
        <end position="935"/>
    </location>
</feature>
<organism evidence="6 7">
    <name type="scientific">Malus domestica</name>
    <name type="common">Apple</name>
    <name type="synonym">Pyrus malus</name>
    <dbReference type="NCBI Taxonomy" id="3750"/>
    <lineage>
        <taxon>Eukaryota</taxon>
        <taxon>Viridiplantae</taxon>
        <taxon>Streptophyta</taxon>
        <taxon>Embryophyta</taxon>
        <taxon>Tracheophyta</taxon>
        <taxon>Spermatophyta</taxon>
        <taxon>Magnoliopsida</taxon>
        <taxon>eudicotyledons</taxon>
        <taxon>Gunneridae</taxon>
        <taxon>Pentapetalae</taxon>
        <taxon>rosids</taxon>
        <taxon>fabids</taxon>
        <taxon>Rosales</taxon>
        <taxon>Rosaceae</taxon>
        <taxon>Amygdaloideae</taxon>
        <taxon>Maleae</taxon>
        <taxon>Malus</taxon>
    </lineage>
</organism>
<dbReference type="PANTHER" id="PTHR10794">
    <property type="entry name" value="ABHYDROLASE DOMAIN-CONTAINING PROTEIN"/>
    <property type="match status" value="1"/>
</dbReference>
<feature type="compositionally biased region" description="Polar residues" evidence="2">
    <location>
        <begin position="999"/>
        <end position="1017"/>
    </location>
</feature>
<feature type="region of interest" description="Disordered" evidence="2">
    <location>
        <begin position="676"/>
        <end position="885"/>
    </location>
</feature>
<feature type="compositionally biased region" description="Basic and acidic residues" evidence="2">
    <location>
        <begin position="848"/>
        <end position="874"/>
    </location>
</feature>
<feature type="compositionally biased region" description="Basic and acidic residues" evidence="2">
    <location>
        <begin position="750"/>
        <end position="768"/>
    </location>
</feature>
<feature type="compositionally biased region" description="Polar residues" evidence="2">
    <location>
        <begin position="875"/>
        <end position="885"/>
    </location>
</feature>
<dbReference type="GO" id="GO:0034338">
    <property type="term" value="F:short-chain carboxylesterase activity"/>
    <property type="evidence" value="ECO:0007669"/>
    <property type="project" value="TreeGrafter"/>
</dbReference>